<dbReference type="RefSeq" id="WP_014703246.1">
    <property type="nucleotide sequence ID" value="NC_017856.1"/>
</dbReference>
<dbReference type="Proteomes" id="UP000009145">
    <property type="component" value="Chromosome"/>
</dbReference>
<proteinExistence type="predicted"/>
<reference evidence="2 3" key="1">
    <citation type="journal article" date="2012" name="J. Bacteriol.">
        <title>Complete genome sequences of Methylophaga sp. strain JAM1 and Methylophaga sp. strain JAM7.</title>
        <authorList>
            <person name="Villeneuve C."/>
            <person name="Martineau C."/>
            <person name="Mauffrey F."/>
            <person name="Villemur R."/>
        </authorList>
    </citation>
    <scope>NUCLEOTIDE SEQUENCE [LARGE SCALE GENOMIC DNA]</scope>
    <source>
        <strain evidence="2 3">JAM7</strain>
    </source>
</reference>
<dbReference type="PATRIC" id="fig|754477.3.peg.646"/>
<evidence type="ECO:0000313" key="3">
    <source>
        <dbReference type="Proteomes" id="UP000009145"/>
    </source>
</evidence>
<organism evidence="2 3">
    <name type="scientific">Methylophaga frappieri (strain ATCC BAA-2434 / DSM 25690 / JAM7)</name>
    <dbReference type="NCBI Taxonomy" id="754477"/>
    <lineage>
        <taxon>Bacteria</taxon>
        <taxon>Pseudomonadati</taxon>
        <taxon>Pseudomonadota</taxon>
        <taxon>Gammaproteobacteria</taxon>
        <taxon>Thiotrichales</taxon>
        <taxon>Piscirickettsiaceae</taxon>
        <taxon>Methylophaga</taxon>
    </lineage>
</organism>
<protein>
    <recommendedName>
        <fullName evidence="4">MxaH protein</fullName>
    </recommendedName>
</protein>
<keyword evidence="1" id="KW-0732">Signal</keyword>
<name>I1YFY2_METFJ</name>
<feature type="chain" id="PRO_5003654603" description="MxaH protein" evidence="1">
    <location>
        <begin position="25"/>
        <end position="160"/>
    </location>
</feature>
<gene>
    <name evidence="2" type="ordered locus">Q7C_654</name>
</gene>
<accession>I1YFY2</accession>
<dbReference type="STRING" id="754477.Q7C_654"/>
<sequence precursor="true">MPFQRFLVSLLGIILLINLTGCDAQEESETVDALLQQEEKPLPLWLDGEVDMTPQVWLVERSIAEVSDKEAEVQRTAELLLVAADRFGESHRMIANRSAQLEDMLQEQHYNETAVDLLAWFVDLPSTKSPHSYSALCQYYYNLRTKGLEKLAIQDSLLTM</sequence>
<dbReference type="eggNOG" id="ENOG5032RU5">
    <property type="taxonomic scope" value="Bacteria"/>
</dbReference>
<evidence type="ECO:0000256" key="1">
    <source>
        <dbReference type="SAM" id="SignalP"/>
    </source>
</evidence>
<dbReference type="AlphaFoldDB" id="I1YFY2"/>
<evidence type="ECO:0000313" key="2">
    <source>
        <dbReference type="EMBL" id="AFJ01825.1"/>
    </source>
</evidence>
<dbReference type="EMBL" id="CP003380">
    <property type="protein sequence ID" value="AFJ01825.1"/>
    <property type="molecule type" value="Genomic_DNA"/>
</dbReference>
<feature type="signal peptide" evidence="1">
    <location>
        <begin position="1"/>
        <end position="24"/>
    </location>
</feature>
<dbReference type="HOGENOM" id="CLU_126506_0_0_6"/>
<evidence type="ECO:0008006" key="4">
    <source>
        <dbReference type="Google" id="ProtNLM"/>
    </source>
</evidence>
<dbReference type="KEGG" id="mec:Q7C_654"/>
<keyword evidence="3" id="KW-1185">Reference proteome</keyword>